<keyword evidence="2" id="KW-1003">Cell membrane</keyword>
<keyword evidence="5 6" id="KW-0472">Membrane</keyword>
<gene>
    <name evidence="7" type="ORF">SAMN02745691_00027</name>
</gene>
<feature type="transmembrane region" description="Helical" evidence="6">
    <location>
        <begin position="125"/>
        <end position="146"/>
    </location>
</feature>
<feature type="transmembrane region" description="Helical" evidence="6">
    <location>
        <begin position="246"/>
        <end position="267"/>
    </location>
</feature>
<evidence type="ECO:0000256" key="2">
    <source>
        <dbReference type="ARBA" id="ARBA00022475"/>
    </source>
</evidence>
<protein>
    <submittedName>
        <fullName evidence="7">Stage V sporulation protein B</fullName>
    </submittedName>
</protein>
<feature type="transmembrane region" description="Helical" evidence="6">
    <location>
        <begin position="95"/>
        <end position="119"/>
    </location>
</feature>
<dbReference type="AlphaFoldDB" id="A0A1M6A1D0"/>
<feature type="transmembrane region" description="Helical" evidence="6">
    <location>
        <begin position="53"/>
        <end position="74"/>
    </location>
</feature>
<dbReference type="Proteomes" id="UP000184342">
    <property type="component" value="Unassembled WGS sequence"/>
</dbReference>
<feature type="transmembrane region" description="Helical" evidence="6">
    <location>
        <begin position="414"/>
        <end position="432"/>
    </location>
</feature>
<organism evidence="7 8">
    <name type="scientific">Parasporobacterium paucivorans DSM 15970</name>
    <dbReference type="NCBI Taxonomy" id="1122934"/>
    <lineage>
        <taxon>Bacteria</taxon>
        <taxon>Bacillati</taxon>
        <taxon>Bacillota</taxon>
        <taxon>Clostridia</taxon>
        <taxon>Lachnospirales</taxon>
        <taxon>Lachnospiraceae</taxon>
        <taxon>Parasporobacterium</taxon>
    </lineage>
</organism>
<evidence type="ECO:0000256" key="5">
    <source>
        <dbReference type="ARBA" id="ARBA00023136"/>
    </source>
</evidence>
<dbReference type="InterPro" id="IPR002797">
    <property type="entry name" value="Polysacc_synth"/>
</dbReference>
<feature type="transmembrane region" description="Helical" evidence="6">
    <location>
        <begin position="472"/>
        <end position="491"/>
    </location>
</feature>
<feature type="transmembrane region" description="Helical" evidence="6">
    <location>
        <begin position="511"/>
        <end position="531"/>
    </location>
</feature>
<dbReference type="OrthoDB" id="9775950at2"/>
<name>A0A1M6A1D0_9FIRM</name>
<dbReference type="Pfam" id="PF01943">
    <property type="entry name" value="Polysacc_synt"/>
    <property type="match status" value="1"/>
</dbReference>
<evidence type="ECO:0000313" key="7">
    <source>
        <dbReference type="EMBL" id="SHI30302.1"/>
    </source>
</evidence>
<feature type="transmembrane region" description="Helical" evidence="6">
    <location>
        <begin position="303"/>
        <end position="329"/>
    </location>
</feature>
<proteinExistence type="predicted"/>
<evidence type="ECO:0000313" key="8">
    <source>
        <dbReference type="Proteomes" id="UP000184342"/>
    </source>
</evidence>
<dbReference type="STRING" id="1122934.SAMN02745691_00027"/>
<feature type="transmembrane region" description="Helical" evidence="6">
    <location>
        <begin position="12"/>
        <end position="33"/>
    </location>
</feature>
<keyword evidence="8" id="KW-1185">Reference proteome</keyword>
<feature type="transmembrane region" description="Helical" evidence="6">
    <location>
        <begin position="380"/>
        <end position="402"/>
    </location>
</feature>
<dbReference type="PANTHER" id="PTHR30250">
    <property type="entry name" value="PST FAMILY PREDICTED COLANIC ACID TRANSPORTER"/>
    <property type="match status" value="1"/>
</dbReference>
<dbReference type="CDD" id="cd13124">
    <property type="entry name" value="MATE_SpoVB_like"/>
    <property type="match status" value="1"/>
</dbReference>
<feature type="transmembrane region" description="Helical" evidence="6">
    <location>
        <begin position="158"/>
        <end position="179"/>
    </location>
</feature>
<evidence type="ECO:0000256" key="3">
    <source>
        <dbReference type="ARBA" id="ARBA00022692"/>
    </source>
</evidence>
<keyword evidence="4 6" id="KW-1133">Transmembrane helix</keyword>
<dbReference type="RefSeq" id="WP_073992338.1">
    <property type="nucleotide sequence ID" value="NZ_FQYT01000002.1"/>
</dbReference>
<dbReference type="InterPro" id="IPR024923">
    <property type="entry name" value="PG_synth_SpoVB"/>
</dbReference>
<feature type="transmembrane region" description="Helical" evidence="6">
    <location>
        <begin position="438"/>
        <end position="460"/>
    </location>
</feature>
<accession>A0A1M6A1D0</accession>
<feature type="transmembrane region" description="Helical" evidence="6">
    <location>
        <begin position="341"/>
        <end position="360"/>
    </location>
</feature>
<evidence type="ECO:0000256" key="6">
    <source>
        <dbReference type="SAM" id="Phobius"/>
    </source>
</evidence>
<dbReference type="PANTHER" id="PTHR30250:SF21">
    <property type="entry name" value="LIPID II FLIPPASE MURJ"/>
    <property type="match status" value="1"/>
</dbReference>
<reference evidence="7 8" key="1">
    <citation type="submission" date="2016-11" db="EMBL/GenBank/DDBJ databases">
        <authorList>
            <person name="Jaros S."/>
            <person name="Januszkiewicz K."/>
            <person name="Wedrychowicz H."/>
        </authorList>
    </citation>
    <scope>NUCLEOTIDE SEQUENCE [LARGE SCALE GENOMIC DNA]</scope>
    <source>
        <strain evidence="7 8">DSM 15970</strain>
    </source>
</reference>
<evidence type="ECO:0000256" key="1">
    <source>
        <dbReference type="ARBA" id="ARBA00004651"/>
    </source>
</evidence>
<feature type="transmembrane region" description="Helical" evidence="6">
    <location>
        <begin position="199"/>
        <end position="225"/>
    </location>
</feature>
<dbReference type="InterPro" id="IPR050833">
    <property type="entry name" value="Poly_Biosynth_Transport"/>
</dbReference>
<dbReference type="GO" id="GO:0005886">
    <property type="term" value="C:plasma membrane"/>
    <property type="evidence" value="ECO:0007669"/>
    <property type="project" value="UniProtKB-SubCell"/>
</dbReference>
<dbReference type="EMBL" id="FQYT01000002">
    <property type="protein sequence ID" value="SHI30302.1"/>
    <property type="molecule type" value="Genomic_DNA"/>
</dbReference>
<evidence type="ECO:0000256" key="4">
    <source>
        <dbReference type="ARBA" id="ARBA00022989"/>
    </source>
</evidence>
<comment type="subcellular location">
    <subcellularLocation>
        <location evidence="1">Cell membrane</location>
        <topology evidence="1">Multi-pass membrane protein</topology>
    </subcellularLocation>
</comment>
<dbReference type="PIRSF" id="PIRSF038958">
    <property type="entry name" value="PG_synth_SpoVB"/>
    <property type="match status" value="1"/>
</dbReference>
<keyword evidence="3 6" id="KW-0812">Transmembrane</keyword>
<sequence length="560" mass="61606">MSNNKNHSSFIIQGSILAVSSVMVRIIGLMYRIPLTNILGNKGMGIYGIAFDMYSILLLISSYSLPLAVSKLVSARVAKGQIRNSHRIFLGAIRFSLSVGLVVGAFAYFCADLLARLWLSPESAIAFRILAPTLVIMSVLGVFRGYFQGLGTMIPTALSNIFEQIVNAVVSVAAAKYLFDFGRTAARMKKDFNYPEAYGSAGGTLGTALGALTALILLIIVYFSYKKVIRRKLRKDMTEENESYGFILKILILTIMPVILSTTIYNISTFLDSGFYNNIMAIKGMDKNIRQELLGMYTGKYRLLVNVPVALASALASSMIPSISASIATGNRGQVVNKINLVLRFCMMITIPSAVGMAVLAKPIINLLFPGAEGVDTTVLMMQTGAISIIFYSISTLTNGILQGINHMRIPVRHSFISLIVHVVLISLLLYFTDLNIFAVVISDVLFAVVITILNARSLYHYLEYRQEKVMTFVLPALSSVIMGAAAYFAYHLMYPAFKASVDSAWLSNAIPAILSIILAVIIYSLCLLLFKVVDVHDIEKLPKGKKLAYFLRRIHLLRD</sequence>